<accession>A0A940IGH5</accession>
<evidence type="ECO:0000256" key="1">
    <source>
        <dbReference type="ARBA" id="ARBA00010641"/>
    </source>
</evidence>
<dbReference type="Pfam" id="PF08281">
    <property type="entry name" value="Sigma70_r4_2"/>
    <property type="match status" value="1"/>
</dbReference>
<evidence type="ECO:0000259" key="7">
    <source>
        <dbReference type="Pfam" id="PF08281"/>
    </source>
</evidence>
<gene>
    <name evidence="8" type="ORF">IAC07_08130</name>
</gene>
<dbReference type="GO" id="GO:0003677">
    <property type="term" value="F:DNA binding"/>
    <property type="evidence" value="ECO:0007669"/>
    <property type="project" value="UniProtKB-KW"/>
</dbReference>
<dbReference type="GO" id="GO:0006352">
    <property type="term" value="P:DNA-templated transcription initiation"/>
    <property type="evidence" value="ECO:0007669"/>
    <property type="project" value="InterPro"/>
</dbReference>
<evidence type="ECO:0000259" key="6">
    <source>
        <dbReference type="Pfam" id="PF04542"/>
    </source>
</evidence>
<evidence type="ECO:0000256" key="4">
    <source>
        <dbReference type="ARBA" id="ARBA00023125"/>
    </source>
</evidence>
<dbReference type="InterPro" id="IPR036388">
    <property type="entry name" value="WH-like_DNA-bd_sf"/>
</dbReference>
<dbReference type="PANTHER" id="PTHR43133">
    <property type="entry name" value="RNA POLYMERASE ECF-TYPE SIGMA FACTO"/>
    <property type="match status" value="1"/>
</dbReference>
<evidence type="ECO:0000313" key="9">
    <source>
        <dbReference type="Proteomes" id="UP000771749"/>
    </source>
</evidence>
<dbReference type="NCBIfam" id="TIGR02937">
    <property type="entry name" value="sigma70-ECF"/>
    <property type="match status" value="1"/>
</dbReference>
<dbReference type="Gene3D" id="1.10.10.10">
    <property type="entry name" value="Winged helix-like DNA-binding domain superfamily/Winged helix DNA-binding domain"/>
    <property type="match status" value="1"/>
</dbReference>
<reference evidence="8" key="2">
    <citation type="journal article" date="2021" name="PeerJ">
        <title>Extensive microbial diversity within the chicken gut microbiome revealed by metagenomics and culture.</title>
        <authorList>
            <person name="Gilroy R."/>
            <person name="Ravi A."/>
            <person name="Getino M."/>
            <person name="Pursley I."/>
            <person name="Horton D.L."/>
            <person name="Alikhan N.F."/>
            <person name="Baker D."/>
            <person name="Gharbi K."/>
            <person name="Hall N."/>
            <person name="Watson M."/>
            <person name="Adriaenssens E.M."/>
            <person name="Foster-Nyarko E."/>
            <person name="Jarju S."/>
            <person name="Secka A."/>
            <person name="Antonio M."/>
            <person name="Oren A."/>
            <person name="Chaudhuri R.R."/>
            <person name="La Ragione R."/>
            <person name="Hildebrand F."/>
            <person name="Pallen M.J."/>
        </authorList>
    </citation>
    <scope>NUCLEOTIDE SEQUENCE</scope>
    <source>
        <strain evidence="8">F1-3629</strain>
    </source>
</reference>
<comment type="similarity">
    <text evidence="1">Belongs to the sigma-70 factor family. ECF subfamily.</text>
</comment>
<keyword evidence="3" id="KW-0731">Sigma factor</keyword>
<organism evidence="8 9">
    <name type="scientific">Candidatus Cryptobacteroides gallistercoris</name>
    <dbReference type="NCBI Taxonomy" id="2840765"/>
    <lineage>
        <taxon>Bacteria</taxon>
        <taxon>Pseudomonadati</taxon>
        <taxon>Bacteroidota</taxon>
        <taxon>Bacteroidia</taxon>
        <taxon>Bacteroidales</taxon>
        <taxon>Candidatus Cryptobacteroides</taxon>
    </lineage>
</organism>
<dbReference type="InterPro" id="IPR007627">
    <property type="entry name" value="RNA_pol_sigma70_r2"/>
</dbReference>
<keyword evidence="5" id="KW-0804">Transcription</keyword>
<name>A0A940IGH5_9BACT</name>
<dbReference type="Gene3D" id="1.10.1740.10">
    <property type="match status" value="1"/>
</dbReference>
<dbReference type="InterPro" id="IPR013325">
    <property type="entry name" value="RNA_pol_sigma_r2"/>
</dbReference>
<dbReference type="CDD" id="cd06171">
    <property type="entry name" value="Sigma70_r4"/>
    <property type="match status" value="1"/>
</dbReference>
<keyword evidence="4" id="KW-0238">DNA-binding</keyword>
<comment type="caution">
    <text evidence="8">The sequence shown here is derived from an EMBL/GenBank/DDBJ whole genome shotgun (WGS) entry which is preliminary data.</text>
</comment>
<dbReference type="GO" id="GO:0016987">
    <property type="term" value="F:sigma factor activity"/>
    <property type="evidence" value="ECO:0007669"/>
    <property type="project" value="UniProtKB-KW"/>
</dbReference>
<sequence>MDKNEFKERWLPHADDFYLAAFRILKSVPDAKDAVQDLYIRLWCSRDRLDNIGNCTAYGMTVLKNICIDRLRKLHKNRAPDLNSDKPGEMQTDETAEKAIVAKERIRELEAGIGKLPDNQRKVFIMRFYRQMSYDEIAAATGFSGINVRVMINRARAFLKKSVRLY</sequence>
<dbReference type="InterPro" id="IPR013324">
    <property type="entry name" value="RNA_pol_sigma_r3/r4-like"/>
</dbReference>
<evidence type="ECO:0000256" key="2">
    <source>
        <dbReference type="ARBA" id="ARBA00023015"/>
    </source>
</evidence>
<feature type="domain" description="RNA polymerase sigma-70 region 2" evidence="6">
    <location>
        <begin position="16"/>
        <end position="74"/>
    </location>
</feature>
<dbReference type="InterPro" id="IPR013249">
    <property type="entry name" value="RNA_pol_sigma70_r4_t2"/>
</dbReference>
<dbReference type="SUPFAM" id="SSF88946">
    <property type="entry name" value="Sigma2 domain of RNA polymerase sigma factors"/>
    <property type="match status" value="1"/>
</dbReference>
<dbReference type="InterPro" id="IPR014284">
    <property type="entry name" value="RNA_pol_sigma-70_dom"/>
</dbReference>
<evidence type="ECO:0000256" key="5">
    <source>
        <dbReference type="ARBA" id="ARBA00023163"/>
    </source>
</evidence>
<evidence type="ECO:0000313" key="8">
    <source>
        <dbReference type="EMBL" id="MBO8454671.1"/>
    </source>
</evidence>
<feature type="domain" description="RNA polymerase sigma factor 70 region 4 type 2" evidence="7">
    <location>
        <begin position="107"/>
        <end position="159"/>
    </location>
</feature>
<dbReference type="Pfam" id="PF04542">
    <property type="entry name" value="Sigma70_r2"/>
    <property type="match status" value="1"/>
</dbReference>
<protein>
    <submittedName>
        <fullName evidence="8">RNA polymerase sigma factor</fullName>
    </submittedName>
</protein>
<dbReference type="AlphaFoldDB" id="A0A940IGH5"/>
<dbReference type="InterPro" id="IPR039425">
    <property type="entry name" value="RNA_pol_sigma-70-like"/>
</dbReference>
<dbReference type="PANTHER" id="PTHR43133:SF8">
    <property type="entry name" value="RNA POLYMERASE SIGMA FACTOR HI_1459-RELATED"/>
    <property type="match status" value="1"/>
</dbReference>
<reference evidence="8" key="1">
    <citation type="submission" date="2020-10" db="EMBL/GenBank/DDBJ databases">
        <authorList>
            <person name="Gilroy R."/>
        </authorList>
    </citation>
    <scope>NUCLEOTIDE SEQUENCE</scope>
    <source>
        <strain evidence="8">F1-3629</strain>
    </source>
</reference>
<dbReference type="Proteomes" id="UP000771749">
    <property type="component" value="Unassembled WGS sequence"/>
</dbReference>
<dbReference type="EMBL" id="JADIMJ010000124">
    <property type="protein sequence ID" value="MBO8454671.1"/>
    <property type="molecule type" value="Genomic_DNA"/>
</dbReference>
<evidence type="ECO:0000256" key="3">
    <source>
        <dbReference type="ARBA" id="ARBA00023082"/>
    </source>
</evidence>
<keyword evidence="2" id="KW-0805">Transcription regulation</keyword>
<dbReference type="SUPFAM" id="SSF88659">
    <property type="entry name" value="Sigma3 and sigma4 domains of RNA polymerase sigma factors"/>
    <property type="match status" value="1"/>
</dbReference>
<proteinExistence type="inferred from homology"/>